<keyword evidence="3" id="KW-0614">Plasmid</keyword>
<keyword evidence="2" id="KW-0812">Transmembrane</keyword>
<evidence type="ECO:0000313" key="3">
    <source>
        <dbReference type="EMBL" id="AIE42047.1"/>
    </source>
</evidence>
<keyword evidence="2" id="KW-1133">Transmembrane helix</keyword>
<reference evidence="3" key="5">
    <citation type="journal article" date="2011" name="Microbiology">
        <title>The role of two SARP family transcriptional regulators in regulation of the auricin gene cluster in Streptomyces aureofaciens CCM 3239.</title>
        <authorList>
            <person name="Novakova R."/>
            <person name="Rehakova A."/>
            <person name="Kutas P."/>
            <person name="Feckova L."/>
            <person name="Kormanec J."/>
        </authorList>
    </citation>
    <scope>NUCLEOTIDE SEQUENCE</scope>
    <source>
        <strain evidence="3">CCM3239</strain>
        <plasmid evidence="3">pSA3239</plasmid>
    </source>
</reference>
<reference evidence="3" key="2">
    <citation type="journal article" date="2005" name="Microbiology">
        <title>Characterization of a regulatory gene essential for the production of the angucycline-like polyketide antibiotic auricin in Streptomyces aureofaciens CCM 3239.</title>
        <authorList>
            <person name="Novakova R."/>
            <person name="Homerova D."/>
            <person name="Feckova L."/>
            <person name="Kormanec J."/>
        </authorList>
    </citation>
    <scope>NUCLEOTIDE SEQUENCE</scope>
    <source>
        <strain evidence="3">CCM3239</strain>
        <plasmid evidence="3">pSA3239</plasmid>
    </source>
</reference>
<evidence type="ECO:0000256" key="2">
    <source>
        <dbReference type="SAM" id="Phobius"/>
    </source>
</evidence>
<keyword evidence="2" id="KW-0472">Membrane</keyword>
<reference evidence="3" key="7">
    <citation type="journal article" date="2014" name="Appl. Microbiol. Biotechnol.">
        <title>Intriguing properties of the angucycline antibiotic auricin and complex regulation of its biosynthesis.</title>
        <authorList>
            <person name="Kormanec J."/>
            <person name="Novakova R."/>
            <person name="Mingyar E."/>
            <person name="Feckova L."/>
        </authorList>
    </citation>
    <scope>NUCLEOTIDE SEQUENCE</scope>
    <source>
        <strain evidence="3">CCM3239</strain>
        <plasmid evidence="3">pSA3239</plasmid>
    </source>
</reference>
<feature type="transmembrane region" description="Helical" evidence="2">
    <location>
        <begin position="28"/>
        <end position="50"/>
    </location>
</feature>
<geneLocation type="plasmid" evidence="3">
    <name>pSA3239</name>
</geneLocation>
<sequence length="93" mass="9406">MPRKPIKPGSGTLERATPQVPAAEPTRLTLPLVAGVISFPALGTVLAIAGMPTADIYPLLGYCGAIGTGVLVSASGGRKLITGLAELVLRVSQ</sequence>
<evidence type="ECO:0000256" key="1">
    <source>
        <dbReference type="SAM" id="MobiDB-lite"/>
    </source>
</evidence>
<feature type="region of interest" description="Disordered" evidence="1">
    <location>
        <begin position="1"/>
        <end position="21"/>
    </location>
</feature>
<name>A0A068L8J5_KITAU</name>
<reference evidence="3" key="4">
    <citation type="journal article" date="2010" name="Microbiology">
        <title>The role of the TetR-family transcriptional regulator Aur1R in negative regulation of the auricin gene cluster in Streptomyces aureofaciens CCM 3239.</title>
        <authorList>
            <person name="Novakova R."/>
            <person name="Kutas P."/>
            <person name="Feckova L."/>
            <person name="Kormanec J."/>
        </authorList>
    </citation>
    <scope>NUCLEOTIDE SEQUENCE</scope>
    <source>
        <strain evidence="3">CCM3239</strain>
        <plasmid evidence="3">pSA3239</plasmid>
    </source>
</reference>
<accession>A0A068L8J5</accession>
<protein>
    <submittedName>
        <fullName evidence="3">Uncharacterized protein</fullName>
    </submittedName>
</protein>
<reference evidence="3" key="3">
    <citation type="journal article" date="2010" name="Folia Microbiol. (Praha)">
        <title>Identification and characterization of an indigoidine-like gene for a blue pigment biosynthesis in Streptomyces aureofaciens CCM 3239.</title>
        <authorList>
            <person name="Novakova R."/>
            <person name="Odnogova Z."/>
            <person name="Kutas P."/>
            <person name="Feckova L."/>
            <person name="Kormanec J."/>
        </authorList>
    </citation>
    <scope>NUCLEOTIDE SEQUENCE</scope>
    <source>
        <strain evidence="3">CCM3239</strain>
        <plasmid evidence="3">pSA3239</plasmid>
    </source>
</reference>
<organism evidence="3">
    <name type="scientific">Kitasatospora aureofaciens</name>
    <name type="common">Streptomyces aureofaciens</name>
    <dbReference type="NCBI Taxonomy" id="1894"/>
    <lineage>
        <taxon>Bacteria</taxon>
        <taxon>Bacillati</taxon>
        <taxon>Actinomycetota</taxon>
        <taxon>Actinomycetes</taxon>
        <taxon>Kitasatosporales</taxon>
        <taxon>Streptomycetaceae</taxon>
        <taxon>Kitasatospora</taxon>
    </lineage>
</organism>
<reference evidence="3" key="1">
    <citation type="journal article" date="2002" name="Gene">
        <title>Cloning and characterization of a polyketide synthase gene cluster involved in biosynthesis of a proposed angucycline-like polyketide auricin in Streptomyces aureofaciens CCM 3239.</title>
        <authorList>
            <person name="Novakova R."/>
            <person name="Bistakova J."/>
            <person name="Homerova D."/>
            <person name="Rezuchova B."/>
            <person name="Kormanec J."/>
        </authorList>
    </citation>
    <scope>NUCLEOTIDE SEQUENCE</scope>
    <source>
        <strain evidence="3">CCM3239</strain>
        <plasmid evidence="3">pSA3239</plasmid>
    </source>
</reference>
<feature type="transmembrane region" description="Helical" evidence="2">
    <location>
        <begin position="56"/>
        <end position="74"/>
    </location>
</feature>
<reference evidence="3" key="6">
    <citation type="journal article" date="2013" name="FEMS Microbiol. Lett.">
        <title>The gene cluster aur1 for the angucycline antibiotic auricin is located on a large linear plasmid pSA3239 in Streptomyces aureofaciens CCM 3239.</title>
        <authorList>
            <person name="Novakova R."/>
            <person name="Knirschova R."/>
            <person name="Farkasovsky M."/>
            <person name="Feckova L."/>
            <person name="Rehakova A."/>
            <person name="Mingyar E."/>
            <person name="Kormanec J."/>
        </authorList>
    </citation>
    <scope>NUCLEOTIDE SEQUENCE</scope>
    <source>
        <strain evidence="3">CCM3239</strain>
        <plasmid evidence="3">pSA3239</plasmid>
    </source>
</reference>
<reference evidence="3" key="8">
    <citation type="journal article" date="2015" name="Appl. Microbiol. Biotechnol.">
        <title>Characterisation of the genes involved in the biosynthesis and attachment of the aminodeoxysugar D-forosamine in the auricin gene cluster of Streptomyces aureofaciens CCM3239.</title>
        <authorList>
            <person name="Bekeova C."/>
            <person name="Rehakova A."/>
            <person name="Feckova L."/>
            <person name="Vlckova S."/>
            <person name="Novakova R."/>
            <person name="Mingyar E."/>
            <person name="Kormanec J."/>
        </authorList>
    </citation>
    <scope>NUCLEOTIDE SEQUENCE</scope>
    <source>
        <strain evidence="3">CCM3239</strain>
        <plasmid evidence="3">pSA3239</plasmid>
    </source>
</reference>
<dbReference type="AlphaFoldDB" id="A0A068L8J5"/>
<proteinExistence type="predicted"/>
<dbReference type="EMBL" id="KJ396772">
    <property type="protein sequence ID" value="AIE42047.1"/>
    <property type="molecule type" value="Genomic_DNA"/>
</dbReference>